<sequence>MSLGDADAKFPGQAPDAIPPSPSRENPGQVYPKSDPKAAPPESIPGTGGGHQPKTIVGNPFALEESFVKLDQALSEIISTIEGEEKSMGAASNEQAVIQKLKGWQMELKYMRAGNWQKQGQGNGTPQAGGLFVD</sequence>
<dbReference type="Proteomes" id="UP001148662">
    <property type="component" value="Unassembled WGS sequence"/>
</dbReference>
<gene>
    <name evidence="1" type="ORF">NM688_g9062</name>
</gene>
<comment type="caution">
    <text evidence="1">The sequence shown here is derived from an EMBL/GenBank/DDBJ whole genome shotgun (WGS) entry which is preliminary data.</text>
</comment>
<accession>A0ACC1RMG2</accession>
<proteinExistence type="predicted"/>
<protein>
    <submittedName>
        <fullName evidence="1">Uncharacterized protein</fullName>
    </submittedName>
</protein>
<evidence type="ECO:0000313" key="2">
    <source>
        <dbReference type="Proteomes" id="UP001148662"/>
    </source>
</evidence>
<reference evidence="1" key="1">
    <citation type="submission" date="2022-07" db="EMBL/GenBank/DDBJ databases">
        <title>Genome Sequence of Phlebia brevispora.</title>
        <authorList>
            <person name="Buettner E."/>
        </authorList>
    </citation>
    <scope>NUCLEOTIDE SEQUENCE</scope>
    <source>
        <strain evidence="1">MPL23</strain>
    </source>
</reference>
<organism evidence="1 2">
    <name type="scientific">Phlebia brevispora</name>
    <dbReference type="NCBI Taxonomy" id="194682"/>
    <lineage>
        <taxon>Eukaryota</taxon>
        <taxon>Fungi</taxon>
        <taxon>Dikarya</taxon>
        <taxon>Basidiomycota</taxon>
        <taxon>Agaricomycotina</taxon>
        <taxon>Agaricomycetes</taxon>
        <taxon>Polyporales</taxon>
        <taxon>Meruliaceae</taxon>
        <taxon>Phlebia</taxon>
    </lineage>
</organism>
<keyword evidence="2" id="KW-1185">Reference proteome</keyword>
<evidence type="ECO:0000313" key="1">
    <source>
        <dbReference type="EMBL" id="KAJ3521110.1"/>
    </source>
</evidence>
<dbReference type="EMBL" id="JANHOG010002668">
    <property type="protein sequence ID" value="KAJ3521110.1"/>
    <property type="molecule type" value="Genomic_DNA"/>
</dbReference>
<name>A0ACC1RMG2_9APHY</name>